<feature type="compositionally biased region" description="Acidic residues" evidence="6">
    <location>
        <begin position="77"/>
        <end position="90"/>
    </location>
</feature>
<dbReference type="AlphaFoldDB" id="A0A2P6NEZ2"/>
<evidence type="ECO:0000256" key="2">
    <source>
        <dbReference type="ARBA" id="ARBA00009665"/>
    </source>
</evidence>
<feature type="transmembrane region" description="Helical" evidence="7">
    <location>
        <begin position="502"/>
        <end position="522"/>
    </location>
</feature>
<dbReference type="EMBL" id="MDYQ01000101">
    <property type="protein sequence ID" value="PRP82501.1"/>
    <property type="molecule type" value="Genomic_DNA"/>
</dbReference>
<evidence type="ECO:0000259" key="9">
    <source>
        <dbReference type="PROSITE" id="PS51382"/>
    </source>
</evidence>
<name>A0A2P6NEZ2_9EUKA</name>
<dbReference type="GO" id="GO:0005794">
    <property type="term" value="C:Golgi apparatus"/>
    <property type="evidence" value="ECO:0007669"/>
    <property type="project" value="TreeGrafter"/>
</dbReference>
<evidence type="ECO:0000313" key="10">
    <source>
        <dbReference type="EMBL" id="PRP82501.1"/>
    </source>
</evidence>
<feature type="domain" description="SPX" evidence="9">
    <location>
        <begin position="113"/>
        <end position="352"/>
    </location>
</feature>
<dbReference type="OrthoDB" id="9970435at2759"/>
<organism evidence="10 11">
    <name type="scientific">Planoprotostelium fungivorum</name>
    <dbReference type="NCBI Taxonomy" id="1890364"/>
    <lineage>
        <taxon>Eukaryota</taxon>
        <taxon>Amoebozoa</taxon>
        <taxon>Evosea</taxon>
        <taxon>Variosea</taxon>
        <taxon>Cavosteliida</taxon>
        <taxon>Cavosteliaceae</taxon>
        <taxon>Planoprotostelium</taxon>
    </lineage>
</organism>
<proteinExistence type="inferred from homology"/>
<evidence type="ECO:0000256" key="7">
    <source>
        <dbReference type="SAM" id="Phobius"/>
    </source>
</evidence>
<feature type="transmembrane region" description="Helical" evidence="7">
    <location>
        <begin position="542"/>
        <end position="564"/>
    </location>
</feature>
<keyword evidence="3 7" id="KW-0812">Transmembrane</keyword>
<keyword evidence="5 7" id="KW-0472">Membrane</keyword>
<dbReference type="Proteomes" id="UP000241769">
    <property type="component" value="Unassembled WGS sequence"/>
</dbReference>
<dbReference type="STRING" id="1890364.A0A2P6NEZ2"/>
<dbReference type="InterPro" id="IPR004331">
    <property type="entry name" value="SPX_dom"/>
</dbReference>
<dbReference type="GO" id="GO:0006817">
    <property type="term" value="P:phosphate ion transport"/>
    <property type="evidence" value="ECO:0007669"/>
    <property type="project" value="TreeGrafter"/>
</dbReference>
<dbReference type="GO" id="GO:0000822">
    <property type="term" value="F:inositol hexakisphosphate binding"/>
    <property type="evidence" value="ECO:0007669"/>
    <property type="project" value="TreeGrafter"/>
</dbReference>
<dbReference type="PROSITE" id="PS51382">
    <property type="entry name" value="SPX"/>
    <property type="match status" value="1"/>
</dbReference>
<sequence>MPVQLFSCVGEKKLRREKNCKENNNRQLQSLSGMFRDLKMIRRKSFGNFNPAVEKLHEEKEEKKPKEKVKKEKEVTQEEIDQEREDEDMAEREGKLLSSHPGYKRVSRAWICKKQNRKILADLGSRQSGCKQPDSPYVDYKRMKLQINMIKDKAITLAEAYHTIYEITGEEINVNIDLKRVQEEELFWSMMNQSNNNITEFYRSQVSSMLVQFDALTKQCIRLNLINSYNPKEKAFSSRLDRELHRRRDLKFVFNFKTDKINPGGGYTKKEESLPLKALTADAVQDTRLLAAAKKQASKYMNTTKLRESFQEFYRGLVLLESFCELNHEAIRKLVKKFDKVLGTHTRDHYMKSVVDPCDWVKNATLKLLTAETEHVFSKAFTEGRRTKAMEELRIPKNQKQVGLSIFRNGLYVGLSVPLFILTIYLLATRPSKDFEHYESMFIVYRMLGMLVVMVWCWGLDMYIWTKFRVNYVFIFEVWPLFIRPLKKVQFNARSHARYQNILESASLFTLIWMGSVFIYIITNTEKDTVPWLRTIPVQIHPFLLCLTTLFVVLFFQLKTRAWLMWTVLRILAAPFKAVRFRDFFLADQMASISIVLYDLEYTICYFAFDAWTDEKKCMAANVWARPLIASLPAFWRFLQCFRRYRDDHHLAHLANAGKYSCTFFVAIFSVLRANVDNDYMKYWLMSVVVSTIYSNYWDVVRDWGLGDPESKFLRKKLIYKRPAFYYFAIISNFILRLSWLLSISPDTISQFVDPTVFAILIATLEILRRCQWNLLRLENEQLNNVGRYRSTNVFVPPSDQETVKGDLVEEKKYTPRFIKKAVRAVRGFGQSIVQWILPHYKPIPDVSDDEENGRQVHLTEFEPARTSSEAGVDMRLSIDQPPLDRLSISTESEKEEEDPAPPPPINKRVWKLKGKKLMSESTKMEHR</sequence>
<feature type="domain" description="EXS" evidence="8">
    <location>
        <begin position="617"/>
        <end position="809"/>
    </location>
</feature>
<dbReference type="GO" id="GO:0016036">
    <property type="term" value="P:cellular response to phosphate starvation"/>
    <property type="evidence" value="ECO:0007669"/>
    <property type="project" value="TreeGrafter"/>
</dbReference>
<protein>
    <submittedName>
        <fullName evidence="10">Uncharacterized protein</fullName>
    </submittedName>
</protein>
<feature type="transmembrane region" description="Helical" evidence="7">
    <location>
        <begin position="585"/>
        <end position="609"/>
    </location>
</feature>
<evidence type="ECO:0000256" key="1">
    <source>
        <dbReference type="ARBA" id="ARBA00004141"/>
    </source>
</evidence>
<keyword evidence="4 7" id="KW-1133">Transmembrane helix</keyword>
<dbReference type="PANTHER" id="PTHR10783">
    <property type="entry name" value="XENOTROPIC AND POLYTROPIC RETROVIRUS RECEPTOR 1-RELATED"/>
    <property type="match status" value="1"/>
</dbReference>
<feature type="transmembrane region" description="Helical" evidence="7">
    <location>
        <begin position="651"/>
        <end position="672"/>
    </location>
</feature>
<comment type="similarity">
    <text evidence="2">Belongs to the SYG1 (TC 2.A.94) family.</text>
</comment>
<keyword evidence="11" id="KW-1185">Reference proteome</keyword>
<accession>A0A2P6NEZ2</accession>
<feature type="transmembrane region" description="Helical" evidence="7">
    <location>
        <begin position="621"/>
        <end position="639"/>
    </location>
</feature>
<feature type="region of interest" description="Disordered" evidence="6">
    <location>
        <begin position="56"/>
        <end position="98"/>
    </location>
</feature>
<feature type="transmembrane region" description="Helical" evidence="7">
    <location>
        <begin position="724"/>
        <end position="743"/>
    </location>
</feature>
<evidence type="ECO:0000256" key="3">
    <source>
        <dbReference type="ARBA" id="ARBA00022692"/>
    </source>
</evidence>
<evidence type="ECO:0000256" key="5">
    <source>
        <dbReference type="ARBA" id="ARBA00023136"/>
    </source>
</evidence>
<evidence type="ECO:0000313" key="11">
    <source>
        <dbReference type="Proteomes" id="UP000241769"/>
    </source>
</evidence>
<feature type="region of interest" description="Disordered" evidence="6">
    <location>
        <begin position="861"/>
        <end position="928"/>
    </location>
</feature>
<dbReference type="Pfam" id="PF03105">
    <property type="entry name" value="SPX"/>
    <property type="match status" value="1"/>
</dbReference>
<dbReference type="PANTHER" id="PTHR10783:SF103">
    <property type="entry name" value="SOLUTE CARRIER FAMILY 53 MEMBER 1"/>
    <property type="match status" value="1"/>
</dbReference>
<dbReference type="InParanoid" id="A0A2P6NEZ2"/>
<evidence type="ECO:0000256" key="4">
    <source>
        <dbReference type="ARBA" id="ARBA00022989"/>
    </source>
</evidence>
<feature type="transmembrane region" description="Helical" evidence="7">
    <location>
        <begin position="410"/>
        <end position="428"/>
    </location>
</feature>
<dbReference type="PROSITE" id="PS51380">
    <property type="entry name" value="EXS"/>
    <property type="match status" value="1"/>
</dbReference>
<comment type="subcellular location">
    <subcellularLocation>
        <location evidence="1">Membrane</location>
        <topology evidence="1">Multi-pass membrane protein</topology>
    </subcellularLocation>
</comment>
<dbReference type="FunCoup" id="A0A2P6NEZ2">
    <property type="interactions" value="79"/>
</dbReference>
<feature type="transmembrane region" description="Helical" evidence="7">
    <location>
        <begin position="440"/>
        <end position="458"/>
    </location>
</feature>
<dbReference type="GO" id="GO:0005886">
    <property type="term" value="C:plasma membrane"/>
    <property type="evidence" value="ECO:0007669"/>
    <property type="project" value="TreeGrafter"/>
</dbReference>
<gene>
    <name evidence="10" type="ORF">PROFUN_10071</name>
</gene>
<feature type="transmembrane region" description="Helical" evidence="7">
    <location>
        <begin position="749"/>
        <end position="768"/>
    </location>
</feature>
<comment type="caution">
    <text evidence="10">The sequence shown here is derived from an EMBL/GenBank/DDBJ whole genome shotgun (WGS) entry which is preliminary data.</text>
</comment>
<evidence type="ECO:0000259" key="8">
    <source>
        <dbReference type="PROSITE" id="PS51380"/>
    </source>
</evidence>
<reference evidence="10 11" key="1">
    <citation type="journal article" date="2018" name="Genome Biol. Evol.">
        <title>Multiple Roots of Fruiting Body Formation in Amoebozoa.</title>
        <authorList>
            <person name="Hillmann F."/>
            <person name="Forbes G."/>
            <person name="Novohradska S."/>
            <person name="Ferling I."/>
            <person name="Riege K."/>
            <person name="Groth M."/>
            <person name="Westermann M."/>
            <person name="Marz M."/>
            <person name="Spaller T."/>
            <person name="Winckler T."/>
            <person name="Schaap P."/>
            <person name="Glockner G."/>
        </authorList>
    </citation>
    <scope>NUCLEOTIDE SEQUENCE [LARGE SCALE GENOMIC DNA]</scope>
    <source>
        <strain evidence="10 11">Jena</strain>
    </source>
</reference>
<dbReference type="InterPro" id="IPR004342">
    <property type="entry name" value="EXS_C"/>
</dbReference>
<dbReference type="Pfam" id="PF03124">
    <property type="entry name" value="EXS"/>
    <property type="match status" value="1"/>
</dbReference>
<evidence type="ECO:0000256" key="6">
    <source>
        <dbReference type="SAM" id="MobiDB-lite"/>
    </source>
</evidence>
<feature type="compositionally biased region" description="Basic and acidic residues" evidence="6">
    <location>
        <begin position="56"/>
        <end position="76"/>
    </location>
</feature>